<dbReference type="NCBIfam" id="NF009466">
    <property type="entry name" value="PRK12826.1-2"/>
    <property type="match status" value="1"/>
</dbReference>
<dbReference type="RefSeq" id="WP_246004579.1">
    <property type="nucleotide sequence ID" value="NZ_QGTJ01000003.1"/>
</dbReference>
<dbReference type="PROSITE" id="PS00061">
    <property type="entry name" value="ADH_SHORT"/>
    <property type="match status" value="1"/>
</dbReference>
<evidence type="ECO:0000256" key="2">
    <source>
        <dbReference type="ARBA" id="ARBA00023002"/>
    </source>
</evidence>
<protein>
    <submittedName>
        <fullName evidence="5">Acetoacetyl-CoA reductase/3-oxoacyl-[acyl-carrier protein] reductase</fullName>
    </submittedName>
</protein>
<dbReference type="EMBL" id="QGTJ01000003">
    <property type="protein sequence ID" value="PWV63297.1"/>
    <property type="molecule type" value="Genomic_DNA"/>
</dbReference>
<dbReference type="InterPro" id="IPR050259">
    <property type="entry name" value="SDR"/>
</dbReference>
<evidence type="ECO:0000256" key="3">
    <source>
        <dbReference type="RuleBase" id="RU000363"/>
    </source>
</evidence>
<organism evidence="5 6">
    <name type="scientific">Plasticicumulans acidivorans</name>
    <dbReference type="NCBI Taxonomy" id="886464"/>
    <lineage>
        <taxon>Bacteria</taxon>
        <taxon>Pseudomonadati</taxon>
        <taxon>Pseudomonadota</taxon>
        <taxon>Gammaproteobacteria</taxon>
        <taxon>Candidatus Competibacteraceae</taxon>
        <taxon>Plasticicumulans</taxon>
    </lineage>
</organism>
<gene>
    <name evidence="5" type="ORF">C7443_103222</name>
</gene>
<dbReference type="Pfam" id="PF00106">
    <property type="entry name" value="adh_short"/>
    <property type="match status" value="1"/>
</dbReference>
<evidence type="ECO:0000313" key="6">
    <source>
        <dbReference type="Proteomes" id="UP000246569"/>
    </source>
</evidence>
<reference evidence="5 6" key="1">
    <citation type="submission" date="2018-05" db="EMBL/GenBank/DDBJ databases">
        <title>Genomic Encyclopedia of Type Strains, Phase IV (KMG-IV): sequencing the most valuable type-strain genomes for metagenomic binning, comparative biology and taxonomic classification.</title>
        <authorList>
            <person name="Goeker M."/>
        </authorList>
    </citation>
    <scope>NUCLEOTIDE SEQUENCE [LARGE SCALE GENOMIC DNA]</scope>
    <source>
        <strain evidence="5 6">DSM 23606</strain>
    </source>
</reference>
<dbReference type="PANTHER" id="PTHR42879">
    <property type="entry name" value="3-OXOACYL-(ACYL-CARRIER-PROTEIN) REDUCTASE"/>
    <property type="match status" value="1"/>
</dbReference>
<dbReference type="InterPro" id="IPR036291">
    <property type="entry name" value="NAD(P)-bd_dom_sf"/>
</dbReference>
<dbReference type="PANTHER" id="PTHR42879:SF2">
    <property type="entry name" value="3-OXOACYL-[ACYL-CARRIER-PROTEIN] REDUCTASE FABG"/>
    <property type="match status" value="1"/>
</dbReference>
<dbReference type="Proteomes" id="UP000246569">
    <property type="component" value="Unassembled WGS sequence"/>
</dbReference>
<evidence type="ECO:0000256" key="1">
    <source>
        <dbReference type="ARBA" id="ARBA00006484"/>
    </source>
</evidence>
<dbReference type="AlphaFoldDB" id="A0A317MXE2"/>
<dbReference type="GO" id="GO:0016491">
    <property type="term" value="F:oxidoreductase activity"/>
    <property type="evidence" value="ECO:0007669"/>
    <property type="project" value="UniProtKB-KW"/>
</dbReference>
<keyword evidence="2" id="KW-0560">Oxidoreductase</keyword>
<dbReference type="InterPro" id="IPR057326">
    <property type="entry name" value="KR_dom"/>
</dbReference>
<dbReference type="SUPFAM" id="SSF51735">
    <property type="entry name" value="NAD(P)-binding Rossmann-fold domains"/>
    <property type="match status" value="1"/>
</dbReference>
<dbReference type="GO" id="GO:0032787">
    <property type="term" value="P:monocarboxylic acid metabolic process"/>
    <property type="evidence" value="ECO:0007669"/>
    <property type="project" value="UniProtKB-ARBA"/>
</dbReference>
<keyword evidence="6" id="KW-1185">Reference proteome</keyword>
<dbReference type="Gene3D" id="3.40.50.720">
    <property type="entry name" value="NAD(P)-binding Rossmann-like Domain"/>
    <property type="match status" value="1"/>
</dbReference>
<dbReference type="PRINTS" id="PR00080">
    <property type="entry name" value="SDRFAMILY"/>
</dbReference>
<name>A0A317MXE2_9GAMM</name>
<evidence type="ECO:0000313" key="5">
    <source>
        <dbReference type="EMBL" id="PWV63297.1"/>
    </source>
</evidence>
<comment type="similarity">
    <text evidence="1 3">Belongs to the short-chain dehydrogenases/reductases (SDR) family.</text>
</comment>
<dbReference type="PRINTS" id="PR00081">
    <property type="entry name" value="GDHRDH"/>
</dbReference>
<proteinExistence type="inferred from homology"/>
<feature type="domain" description="Ketoreductase" evidence="4">
    <location>
        <begin position="4"/>
        <end position="184"/>
    </location>
</feature>
<dbReference type="InterPro" id="IPR020904">
    <property type="entry name" value="Sc_DH/Rdtase_CS"/>
</dbReference>
<evidence type="ECO:0000259" key="4">
    <source>
        <dbReference type="SMART" id="SM00822"/>
    </source>
</evidence>
<comment type="caution">
    <text evidence="5">The sequence shown here is derived from an EMBL/GenBank/DDBJ whole genome shotgun (WGS) entry which is preliminary data.</text>
</comment>
<dbReference type="FunFam" id="3.40.50.720:FF:000173">
    <property type="entry name" value="3-oxoacyl-[acyl-carrier protein] reductase"/>
    <property type="match status" value="1"/>
</dbReference>
<dbReference type="InterPro" id="IPR002347">
    <property type="entry name" value="SDR_fam"/>
</dbReference>
<sequence>MSERVALVTGASRGIGRAIALELAAAGHVLAVGYHERSGTAAEVVAEIEAAGGHALAVGMTVERRDSVCAALATVEAALGPVAVLVNNAAIAQEKPFATISDADWDQMLAVNLRGPFALSQEVLPGMVARGWGRIVNIVSIGGQWGGINQIHYASAKAGLIGLTRSLAKTYGGRGITVNAVSPGLVATEMTAAELASAAGQAKVAAIPAARLGTVQEVAAAVRYLASDAAAYVNGQTLNVNGGMYFG</sequence>
<dbReference type="SMART" id="SM00822">
    <property type="entry name" value="PKS_KR"/>
    <property type="match status" value="1"/>
</dbReference>
<accession>A0A317MXE2</accession>